<dbReference type="Pfam" id="PF23598">
    <property type="entry name" value="LRR_14"/>
    <property type="match status" value="1"/>
</dbReference>
<comment type="similarity">
    <text evidence="1">Belongs to the disease resistance NB-LRR family.</text>
</comment>
<feature type="domain" description="Disease resistance protein At4g27190-like leucine-rich repeats" evidence="7">
    <location>
        <begin position="355"/>
        <end position="436"/>
    </location>
</feature>
<dbReference type="InterPro" id="IPR042197">
    <property type="entry name" value="Apaf_helical"/>
</dbReference>
<evidence type="ECO:0000313" key="9">
    <source>
        <dbReference type="EMBL" id="KAK9077030.1"/>
    </source>
</evidence>
<keyword evidence="10" id="KW-1185">Reference proteome</keyword>
<dbReference type="InterPro" id="IPR055414">
    <property type="entry name" value="LRR_R13L4/SHOC2-like"/>
</dbReference>
<evidence type="ECO:0000256" key="3">
    <source>
        <dbReference type="ARBA" id="ARBA00022737"/>
    </source>
</evidence>
<accession>A0AAP0DPR0</accession>
<comment type="caution">
    <text evidence="9">The sequence shown here is derived from an EMBL/GenBank/DDBJ whole genome shotgun (WGS) entry which is preliminary data.</text>
</comment>
<dbReference type="SUPFAM" id="SSF52058">
    <property type="entry name" value="L domain-like"/>
    <property type="match status" value="2"/>
</dbReference>
<reference evidence="9 10" key="1">
    <citation type="submission" date="2024-04" db="EMBL/GenBank/DDBJ databases">
        <title>The reference genome of an endangered Asteraceae, Deinandra increscens subsp. villosa, native to the Central Coast of California.</title>
        <authorList>
            <person name="Guilliams M."/>
            <person name="Hasenstab-Lehman K."/>
            <person name="Meyer R."/>
            <person name="Mcevoy S."/>
        </authorList>
    </citation>
    <scope>NUCLEOTIDE SEQUENCE [LARGE SCALE GENOMIC DNA]</scope>
    <source>
        <tissue evidence="9">Leaf</tissue>
    </source>
</reference>
<evidence type="ECO:0000259" key="6">
    <source>
        <dbReference type="Pfam" id="PF00931"/>
    </source>
</evidence>
<keyword evidence="3" id="KW-0677">Repeat</keyword>
<sequence>MGEYGFTQTGKRSNWLEYYVKRSSKLTDTREQVITGDPSMEKEKEIFSPAEGMASDVSWEAEKIHLNDRDLRQLPDHPLCNKLVELIMRGPSLSVIPDTFFENMPVLKVLDLSNTNIVSLPNSISSLTMLEELFLKDCSALIELPTEIETLSKLKVFDINGTELMFIPEEMGKLKELELLRVSLSRYAKYYIQTINSVQTSVIPREVISALNKLKELCVTINVGEEKEWWEEEVEDLQKELCGLHNLETLRWYLPTQEALEEFLLLEINDAPIYKKLSNMVLTIGQHAQLTSCLPDGLEKKFREFKNCLNWINAEGNEDDISKIIERTEALFLHRHWTIEKLSTFNITNLKYCLVAECNEMETFMEGDGLIGEVIQYLSIHHMNKLRSIWNGPIGKDSLSRLTVLALHTCTQLTSVFSPTIAQNLSCLTELIVEDCPKVTSLVRKESHMDIHSPIFPALDRIFLLDLPELVSIFDGLAIEHEISTLLIYSCLKLCLSIEELQLIKKIKGENEWWINLDYDISVSRNIIFEQLKQGRDLIEQLSEATNSLQHFHDSTTSRVTEYEENTSFESTAIGEQVITADTSMEKGKVIFSPVEVKDVKKQSEKGSTSGGWPPLLPIMASSSIQAGAGAVEAFSTVVDAALNLGHLTFRAVEAALTLETRKSRMEAKMVRLWVVKCSVEDKFRIYWLPPQQFQRWSSAVEVIISEVYTLEKSSPILVHSRTHMTKAIDAKGTEIDKLIEEGKDLEDALVKREVKRIVKLATPFNIENISALNEKLEQILQYLKDGSINTIRLYGSPGMGKRVLLQHVNNHEAIANMFDIVLWISASDYENHDKDYSIEAGIQLTIVRRLGLGIEGIKDVNFIASKIRTELDGTTYLLLLDDVKTDIDLETIGIPKNKNGSKIVFTTNLPRVRPFGMFFNIETGRLSNIDSWNMFEDILIRENDTIQQDEIKSIARKLLLYCDGIPILIKTVAENFKSRRSPESWSDGLQMLRRSDKIGDTYIKALVHMNYIGLEEKHKLCFLFSLLYPKDEEIPIDCLLDCWTAHKLIDSSGVSGQDILDSLLAKALLKEGSNEQYITIDKVIRAVAMKILHEQDQVKCLVAQKALEKIQSNDCKDAQWISLANSEIDDLPTKVHCSKLTTLFLQKNPKLKTISSSFFEHMESLFVLDLSKTGFDSVLPMSKLQSLKVLYLNGCYMLKELPFKIESFDHMLEVLDIRGCIIYEIPTDIKRLKHLRRLMVSIDGGDTPSHLLISELSSLKELVIDVTLDNVNNYGRSYMTWCNGVIEDTIKKIDNFKELTSFKFCFKDDIVDGIQVRGDTLKIFVPNEDSFQHIMKGRSHGNSSPIEVYIGFQMVSILEIPERFHSYDSFKEDLAKVKAHVTIQNSSVEHLDQIGISSSNMHQVYRLWVRRCNKIKTIMPIDGFSNLEILVVSECSQLKTLFSKTVAQHVMGIKHLVISACPAIEEINLLSTSGGDILPALETLVLYKLRMLTKICSDMEWPSLINLVIHECPKLTELPLNGNSANKLSIIEVERKWWGNLQLSDEIKQEFEPYCEFR</sequence>
<evidence type="ECO:0000256" key="4">
    <source>
        <dbReference type="ARBA" id="ARBA00022821"/>
    </source>
</evidence>
<dbReference type="GO" id="GO:0005524">
    <property type="term" value="F:ATP binding"/>
    <property type="evidence" value="ECO:0007669"/>
    <property type="project" value="UniProtKB-KW"/>
</dbReference>
<dbReference type="PRINTS" id="PR00364">
    <property type="entry name" value="DISEASERSIST"/>
</dbReference>
<dbReference type="InterPro" id="IPR001611">
    <property type="entry name" value="Leu-rich_rpt"/>
</dbReference>
<dbReference type="PANTHER" id="PTHR33463:SF209">
    <property type="entry name" value="DISEASE RESISTANCE PROTEIN RPS2-LIKE"/>
    <property type="match status" value="1"/>
</dbReference>
<dbReference type="Pfam" id="PF00931">
    <property type="entry name" value="NB-ARC"/>
    <property type="match status" value="1"/>
</dbReference>
<evidence type="ECO:0000259" key="7">
    <source>
        <dbReference type="Pfam" id="PF23247"/>
    </source>
</evidence>
<dbReference type="InterPro" id="IPR032675">
    <property type="entry name" value="LRR_dom_sf"/>
</dbReference>
<evidence type="ECO:0000256" key="1">
    <source>
        <dbReference type="ARBA" id="ARBA00008894"/>
    </source>
</evidence>
<protein>
    <recommendedName>
        <fullName evidence="11">NB-ARC domain-containing protein</fullName>
    </recommendedName>
</protein>
<dbReference type="Pfam" id="PF23247">
    <property type="entry name" value="LRR_RPS2"/>
    <property type="match status" value="2"/>
</dbReference>
<dbReference type="PANTHER" id="PTHR33463">
    <property type="entry name" value="NB-ARC DOMAIN-CONTAINING PROTEIN-RELATED"/>
    <property type="match status" value="1"/>
</dbReference>
<evidence type="ECO:0000256" key="5">
    <source>
        <dbReference type="ARBA" id="ARBA00022840"/>
    </source>
</evidence>
<feature type="domain" description="Disease resistance protein At4g27190-like leucine-rich repeats" evidence="7">
    <location>
        <begin position="1421"/>
        <end position="1519"/>
    </location>
</feature>
<organism evidence="9 10">
    <name type="scientific">Deinandra increscens subsp. villosa</name>
    <dbReference type="NCBI Taxonomy" id="3103831"/>
    <lineage>
        <taxon>Eukaryota</taxon>
        <taxon>Viridiplantae</taxon>
        <taxon>Streptophyta</taxon>
        <taxon>Embryophyta</taxon>
        <taxon>Tracheophyta</taxon>
        <taxon>Spermatophyta</taxon>
        <taxon>Magnoliopsida</taxon>
        <taxon>eudicotyledons</taxon>
        <taxon>Gunneridae</taxon>
        <taxon>Pentapetalae</taxon>
        <taxon>asterids</taxon>
        <taxon>campanulids</taxon>
        <taxon>Asterales</taxon>
        <taxon>Asteraceae</taxon>
        <taxon>Asteroideae</taxon>
        <taxon>Heliantheae alliance</taxon>
        <taxon>Madieae</taxon>
        <taxon>Madiinae</taxon>
        <taxon>Deinandra</taxon>
    </lineage>
</organism>
<keyword evidence="4" id="KW-0611">Plant defense</keyword>
<dbReference type="Gene3D" id="3.40.50.300">
    <property type="entry name" value="P-loop containing nucleotide triphosphate hydrolases"/>
    <property type="match status" value="1"/>
</dbReference>
<dbReference type="InterPro" id="IPR002182">
    <property type="entry name" value="NB-ARC"/>
</dbReference>
<evidence type="ECO:0000259" key="8">
    <source>
        <dbReference type="Pfam" id="PF23598"/>
    </source>
</evidence>
<feature type="domain" description="NB-ARC" evidence="6">
    <location>
        <begin position="775"/>
        <end position="944"/>
    </location>
</feature>
<evidence type="ECO:0000313" key="10">
    <source>
        <dbReference type="Proteomes" id="UP001408789"/>
    </source>
</evidence>
<evidence type="ECO:0000256" key="2">
    <source>
        <dbReference type="ARBA" id="ARBA00022614"/>
    </source>
</evidence>
<proteinExistence type="inferred from homology"/>
<name>A0AAP0DPR0_9ASTR</name>
<dbReference type="EMBL" id="JBCNJP010000007">
    <property type="protein sequence ID" value="KAK9077030.1"/>
    <property type="molecule type" value="Genomic_DNA"/>
</dbReference>
<feature type="domain" description="Disease resistance R13L4/SHOC-2-like LRR" evidence="8">
    <location>
        <begin position="102"/>
        <end position="258"/>
    </location>
</feature>
<dbReference type="Proteomes" id="UP001408789">
    <property type="component" value="Unassembled WGS sequence"/>
</dbReference>
<evidence type="ECO:0008006" key="11">
    <source>
        <dbReference type="Google" id="ProtNLM"/>
    </source>
</evidence>
<keyword evidence="5" id="KW-0067">ATP-binding</keyword>
<keyword evidence="2" id="KW-0433">Leucine-rich repeat</keyword>
<dbReference type="InterPro" id="IPR027417">
    <property type="entry name" value="P-loop_NTPase"/>
</dbReference>
<dbReference type="InterPro" id="IPR057135">
    <property type="entry name" value="At4g27190-like_LRR"/>
</dbReference>
<dbReference type="Gene3D" id="1.10.8.430">
    <property type="entry name" value="Helical domain of apoptotic protease-activating factors"/>
    <property type="match status" value="1"/>
</dbReference>
<dbReference type="SUPFAM" id="SSF52540">
    <property type="entry name" value="P-loop containing nucleoside triphosphate hydrolases"/>
    <property type="match status" value="1"/>
</dbReference>
<dbReference type="GO" id="GO:0006952">
    <property type="term" value="P:defense response"/>
    <property type="evidence" value="ECO:0007669"/>
    <property type="project" value="UniProtKB-KW"/>
</dbReference>
<dbReference type="PROSITE" id="PS51450">
    <property type="entry name" value="LRR"/>
    <property type="match status" value="1"/>
</dbReference>
<gene>
    <name evidence="9" type="ORF">SSX86_005365</name>
</gene>
<dbReference type="Gene3D" id="3.80.10.10">
    <property type="entry name" value="Ribonuclease Inhibitor"/>
    <property type="match status" value="4"/>
</dbReference>
<dbReference type="InterPro" id="IPR050905">
    <property type="entry name" value="Plant_NBS-LRR"/>
</dbReference>
<keyword evidence="5" id="KW-0547">Nucleotide-binding</keyword>
<dbReference type="GO" id="GO:0043531">
    <property type="term" value="F:ADP binding"/>
    <property type="evidence" value="ECO:0007669"/>
    <property type="project" value="InterPro"/>
</dbReference>